<dbReference type="OMA" id="VDNVVWH"/>
<dbReference type="AlphaFoldDB" id="A0A4D6KD96"/>
<dbReference type="RefSeq" id="WP_015761581.1">
    <property type="nucleotide sequence ID" value="NZ_CP039375.1"/>
</dbReference>
<protein>
    <submittedName>
        <fullName evidence="1">Uncharacterized protein</fullName>
    </submittedName>
</protein>
<organism evidence="1 2">
    <name type="scientific">Halomicrobium mukohataei</name>
    <dbReference type="NCBI Taxonomy" id="57705"/>
    <lineage>
        <taxon>Archaea</taxon>
        <taxon>Methanobacteriati</taxon>
        <taxon>Methanobacteriota</taxon>
        <taxon>Stenosarchaea group</taxon>
        <taxon>Halobacteria</taxon>
        <taxon>Halobacteriales</taxon>
        <taxon>Haloarculaceae</taxon>
        <taxon>Halomicrobium</taxon>
    </lineage>
</organism>
<gene>
    <name evidence="1" type="ORF">E5139_06160</name>
</gene>
<dbReference type="Pfam" id="PF19125">
    <property type="entry name" value="DUF5809"/>
    <property type="match status" value="1"/>
</dbReference>
<accession>A0A4D6KD96</accession>
<evidence type="ECO:0000313" key="2">
    <source>
        <dbReference type="Proteomes" id="UP000297053"/>
    </source>
</evidence>
<sequence>MHTEGTFLPETAREARERYEALGSTAQVVVKAVAKSMAFDSEEYDERVTSDVVETAREAMFGEELAVRVGTAAEFEEWRETADHEVEVFGADNVDAVAWHAPPFAETAVAATFQEEEAAAVATLRRQAVARIYQDVV</sequence>
<reference evidence="1 2" key="2">
    <citation type="submission" date="2019-04" db="EMBL/GenBank/DDBJ databases">
        <authorList>
            <person name="Yang S."/>
            <person name="Wei W."/>
        </authorList>
    </citation>
    <scope>NUCLEOTIDE SEQUENCE [LARGE SCALE GENOMIC DNA]</scope>
    <source>
        <strain evidence="2">ZP60</strain>
    </source>
</reference>
<dbReference type="InterPro" id="IPR043832">
    <property type="entry name" value="DUF5809"/>
</dbReference>
<dbReference type="Proteomes" id="UP000297053">
    <property type="component" value="Chromosome"/>
</dbReference>
<dbReference type="GeneID" id="42178502"/>
<dbReference type="KEGG" id="halz:E5139_06160"/>
<reference evidence="1 2" key="1">
    <citation type="submission" date="2019-04" db="EMBL/GenBank/DDBJ databases">
        <title>Complete genome sequence of Arthrobacter sp. ZXY-2 associated with effective atrazine degradation and salt adaptation.</title>
        <authorList>
            <person name="Zhao X."/>
        </authorList>
    </citation>
    <scope>NUCLEOTIDE SEQUENCE [LARGE SCALE GENOMIC DNA]</scope>
    <source>
        <strain evidence="2">ZP60</strain>
    </source>
</reference>
<proteinExistence type="predicted"/>
<name>A0A4D6KD96_9EURY</name>
<evidence type="ECO:0000313" key="1">
    <source>
        <dbReference type="EMBL" id="QCD65242.1"/>
    </source>
</evidence>
<dbReference type="EMBL" id="CP039375">
    <property type="protein sequence ID" value="QCD65242.1"/>
    <property type="molecule type" value="Genomic_DNA"/>
</dbReference>